<organism evidence="1 2">
    <name type="scientific">Petromyces alliaceus</name>
    <name type="common">Aspergillus alliaceus</name>
    <dbReference type="NCBI Taxonomy" id="209559"/>
    <lineage>
        <taxon>Eukaryota</taxon>
        <taxon>Fungi</taxon>
        <taxon>Dikarya</taxon>
        <taxon>Ascomycota</taxon>
        <taxon>Pezizomycotina</taxon>
        <taxon>Eurotiomycetes</taxon>
        <taxon>Eurotiomycetidae</taxon>
        <taxon>Eurotiales</taxon>
        <taxon>Aspergillaceae</taxon>
        <taxon>Aspergillus</taxon>
        <taxon>Aspergillus subgen. Circumdati</taxon>
    </lineage>
</organism>
<dbReference type="Proteomes" id="UP000541154">
    <property type="component" value="Unassembled WGS sequence"/>
</dbReference>
<protein>
    <submittedName>
        <fullName evidence="1">Uncharacterized protein</fullName>
    </submittedName>
</protein>
<keyword evidence="2" id="KW-1185">Reference proteome</keyword>
<sequence>MAAGKQYPFSNPMLEILVLDPDLWYSWESSGHGATQSLAVLTQAYIYSKGLTKQVLQVPVRARAAWIPFYIHSTSVVLGWLRWNLNKFCEYTRVMLFFLHCLRLGYGGGENLLSRSFGYWNDAQILAQEADKEQQLVLLDSWREDMGMGNSLQKYSYTWLLDKIDWVYMFFHI</sequence>
<evidence type="ECO:0000313" key="2">
    <source>
        <dbReference type="Proteomes" id="UP000541154"/>
    </source>
</evidence>
<gene>
    <name evidence="1" type="ORF">ETB97_008137</name>
</gene>
<dbReference type="EMBL" id="SPNV01000363">
    <property type="protein sequence ID" value="KAF5855966.1"/>
    <property type="molecule type" value="Genomic_DNA"/>
</dbReference>
<evidence type="ECO:0000313" key="1">
    <source>
        <dbReference type="EMBL" id="KAF5855966.1"/>
    </source>
</evidence>
<dbReference type="AlphaFoldDB" id="A0A8H5ZVN0"/>
<proteinExistence type="predicted"/>
<accession>A0A8H5ZVN0</accession>
<comment type="caution">
    <text evidence="1">The sequence shown here is derived from an EMBL/GenBank/DDBJ whole genome shotgun (WGS) entry which is preliminary data.</text>
</comment>
<reference evidence="1 2" key="1">
    <citation type="submission" date="2019-04" db="EMBL/GenBank/DDBJ databases">
        <title>Aspergillus burnettii sp. nov., novel species from soil in southeast Queensland.</title>
        <authorList>
            <person name="Gilchrist C.L.M."/>
            <person name="Pitt J.I."/>
            <person name="Lange L."/>
            <person name="Lacey H.J."/>
            <person name="Vuong D."/>
            <person name="Midgley D.J."/>
            <person name="Greenfield P."/>
            <person name="Bradbury M."/>
            <person name="Lacey E."/>
            <person name="Busk P.K."/>
            <person name="Pilgaard B."/>
            <person name="Chooi Y.H."/>
            <person name="Piggott A.M."/>
        </authorList>
    </citation>
    <scope>NUCLEOTIDE SEQUENCE [LARGE SCALE GENOMIC DNA]</scope>
    <source>
        <strain evidence="1 2">FRR 5400</strain>
    </source>
</reference>
<name>A0A8H5ZVN0_PETAA</name>